<evidence type="ECO:0000256" key="3">
    <source>
        <dbReference type="ARBA" id="ARBA00040296"/>
    </source>
</evidence>
<comment type="similarity">
    <text evidence="1">Belongs to the NmrA-type oxidoreductase family.</text>
</comment>
<sequence length="309" mass="34755">MAHKRLVTVVGATGAQGGAVLRSLIATDKYKIRGLTRDAASEKAQAVKRLNDHIEMVSCDINKREDVERAFKDSWAIFALTDFSSQISQPGAEIQQGKGMADAAAALQIPYFIFSTLEDATKLSGGKYVAPHFAEKAKVRDYIKEYHPTLKTIYVEPAFYMQNWSNIFKPQKSADGAMIFALPIDEKTTLHMVDIEDTGPIVCKILNDPDKYVGQDICICGEAIQFSDIPKVFTKVTGIPALAKTLTEEEYRSAIQFLPKFVQDELFAMFQWFQEYGYYGKDKDWTTGQKLTALNTFEQWLKKTGWKGQ</sequence>
<dbReference type="EMBL" id="CAJNRE010006428">
    <property type="protein sequence ID" value="CAF2054956.1"/>
    <property type="molecule type" value="Genomic_DNA"/>
</dbReference>
<dbReference type="GO" id="GO:0005634">
    <property type="term" value="C:nucleus"/>
    <property type="evidence" value="ECO:0007669"/>
    <property type="project" value="TreeGrafter"/>
</dbReference>
<dbReference type="Gene3D" id="3.40.50.720">
    <property type="entry name" value="NAD(P)-binding Rossmann-like Domain"/>
    <property type="match status" value="1"/>
</dbReference>
<evidence type="ECO:0000259" key="4">
    <source>
        <dbReference type="Pfam" id="PF05368"/>
    </source>
</evidence>
<feature type="domain" description="NmrA-like" evidence="4">
    <location>
        <begin position="4"/>
        <end position="301"/>
    </location>
</feature>
<dbReference type="AlphaFoldDB" id="A0A816Q1I7"/>
<evidence type="ECO:0000313" key="5">
    <source>
        <dbReference type="EMBL" id="CAF2054956.1"/>
    </source>
</evidence>
<dbReference type="PANTHER" id="PTHR42748">
    <property type="entry name" value="NITROGEN METABOLITE REPRESSION PROTEIN NMRA FAMILY MEMBER"/>
    <property type="match status" value="1"/>
</dbReference>
<name>A0A816Q1I7_9BILA</name>
<dbReference type="InterPro" id="IPR051164">
    <property type="entry name" value="NmrA-like_oxidored"/>
</dbReference>
<dbReference type="PANTHER" id="PTHR42748:SF7">
    <property type="entry name" value="NMRA LIKE REDOX SENSOR 1-RELATED"/>
    <property type="match status" value="1"/>
</dbReference>
<dbReference type="SUPFAM" id="SSF51735">
    <property type="entry name" value="NAD(P)-binding Rossmann-fold domains"/>
    <property type="match status" value="1"/>
</dbReference>
<proteinExistence type="inferred from homology"/>
<protein>
    <recommendedName>
        <fullName evidence="3">NmrA-like family domain-containing protein 1</fullName>
    </recommendedName>
</protein>
<evidence type="ECO:0000256" key="1">
    <source>
        <dbReference type="ARBA" id="ARBA00006328"/>
    </source>
</evidence>
<dbReference type="Pfam" id="PF05368">
    <property type="entry name" value="NmrA"/>
    <property type="match status" value="1"/>
</dbReference>
<evidence type="ECO:0000256" key="2">
    <source>
        <dbReference type="ARBA" id="ARBA00022857"/>
    </source>
</evidence>
<evidence type="ECO:0000313" key="6">
    <source>
        <dbReference type="Proteomes" id="UP000663824"/>
    </source>
</evidence>
<dbReference type="InterPro" id="IPR036291">
    <property type="entry name" value="NAD(P)-bd_dom_sf"/>
</dbReference>
<organism evidence="5 6">
    <name type="scientific">Rotaria magnacalcarata</name>
    <dbReference type="NCBI Taxonomy" id="392030"/>
    <lineage>
        <taxon>Eukaryota</taxon>
        <taxon>Metazoa</taxon>
        <taxon>Spiralia</taxon>
        <taxon>Gnathifera</taxon>
        <taxon>Rotifera</taxon>
        <taxon>Eurotatoria</taxon>
        <taxon>Bdelloidea</taxon>
        <taxon>Philodinida</taxon>
        <taxon>Philodinidae</taxon>
        <taxon>Rotaria</taxon>
    </lineage>
</organism>
<gene>
    <name evidence="5" type="ORF">MBJ925_LOCUS13867</name>
</gene>
<accession>A0A816Q1I7</accession>
<dbReference type="Proteomes" id="UP000663824">
    <property type="component" value="Unassembled WGS sequence"/>
</dbReference>
<dbReference type="Gene3D" id="3.90.25.10">
    <property type="entry name" value="UDP-galactose 4-epimerase, domain 1"/>
    <property type="match status" value="1"/>
</dbReference>
<dbReference type="InterPro" id="IPR008030">
    <property type="entry name" value="NmrA-like"/>
</dbReference>
<dbReference type="CDD" id="cd05251">
    <property type="entry name" value="NmrA_like_SDR_a"/>
    <property type="match status" value="1"/>
</dbReference>
<keyword evidence="2" id="KW-0521">NADP</keyword>
<comment type="caution">
    <text evidence="5">The sequence shown here is derived from an EMBL/GenBank/DDBJ whole genome shotgun (WGS) entry which is preliminary data.</text>
</comment>
<reference evidence="5" key="1">
    <citation type="submission" date="2021-02" db="EMBL/GenBank/DDBJ databases">
        <authorList>
            <person name="Nowell W R."/>
        </authorList>
    </citation>
    <scope>NUCLEOTIDE SEQUENCE</scope>
</reference>